<dbReference type="PANTHER" id="PTHR34112">
    <property type="entry name" value="C-JUN-AMINO-TERMINAL KINASE-INTERACTING PROTEIN"/>
    <property type="match status" value="1"/>
</dbReference>
<feature type="region of interest" description="Disordered" evidence="1">
    <location>
        <begin position="321"/>
        <end position="340"/>
    </location>
</feature>
<feature type="region of interest" description="Disordered" evidence="1">
    <location>
        <begin position="262"/>
        <end position="284"/>
    </location>
</feature>
<dbReference type="PANTHER" id="PTHR34112:SF13">
    <property type="entry name" value="OS04G0448200 PROTEIN"/>
    <property type="match status" value="1"/>
</dbReference>
<feature type="compositionally biased region" description="Low complexity" evidence="1">
    <location>
        <begin position="25"/>
        <end position="34"/>
    </location>
</feature>
<organism evidence="2 3">
    <name type="scientific">Nelumbo nucifera</name>
    <name type="common">Sacred lotus</name>
    <dbReference type="NCBI Taxonomy" id="4432"/>
    <lineage>
        <taxon>Eukaryota</taxon>
        <taxon>Viridiplantae</taxon>
        <taxon>Streptophyta</taxon>
        <taxon>Embryophyta</taxon>
        <taxon>Tracheophyta</taxon>
        <taxon>Spermatophyta</taxon>
        <taxon>Magnoliopsida</taxon>
        <taxon>Proteales</taxon>
        <taxon>Nelumbonaceae</taxon>
        <taxon>Nelumbo</taxon>
    </lineage>
</organism>
<keyword evidence="3" id="KW-1185">Reference proteome</keyword>
<dbReference type="EMBL" id="DUZY01000001">
    <property type="protein sequence ID" value="DAD24428.1"/>
    <property type="molecule type" value="Genomic_DNA"/>
</dbReference>
<proteinExistence type="predicted"/>
<protein>
    <submittedName>
        <fullName evidence="2">Uncharacterized protein</fullName>
    </submittedName>
</protein>
<reference evidence="2 3" key="1">
    <citation type="journal article" date="2020" name="Mol. Biol. Evol.">
        <title>Distinct Expression and Methylation Patterns for Genes with Different Fates following a Single Whole-Genome Duplication in Flowering Plants.</title>
        <authorList>
            <person name="Shi T."/>
            <person name="Rahmani R.S."/>
            <person name="Gugger P.F."/>
            <person name="Wang M."/>
            <person name="Li H."/>
            <person name="Zhang Y."/>
            <person name="Li Z."/>
            <person name="Wang Q."/>
            <person name="Van de Peer Y."/>
            <person name="Marchal K."/>
            <person name="Chen J."/>
        </authorList>
    </citation>
    <scope>NUCLEOTIDE SEQUENCE [LARGE SCALE GENOMIC DNA]</scope>
    <source>
        <tissue evidence="2">Leaf</tissue>
    </source>
</reference>
<dbReference type="AlphaFoldDB" id="A0A822Y470"/>
<accession>A0A822Y470</accession>
<name>A0A822Y470_NELNU</name>
<dbReference type="Proteomes" id="UP000607653">
    <property type="component" value="Unassembled WGS sequence"/>
</dbReference>
<evidence type="ECO:0000313" key="3">
    <source>
        <dbReference type="Proteomes" id="UP000607653"/>
    </source>
</evidence>
<feature type="region of interest" description="Disordered" evidence="1">
    <location>
        <begin position="1"/>
        <end position="37"/>
    </location>
</feature>
<evidence type="ECO:0000256" key="1">
    <source>
        <dbReference type="SAM" id="MobiDB-lite"/>
    </source>
</evidence>
<gene>
    <name evidence="2" type="ORF">HUJ06_025892</name>
</gene>
<sequence>MAKGEPTLVPEWLKGTGSITGGGNTTHHFASSSTHSDDHAVALTTRNRLTMSTGDYDTPRSSAFLDRTSSAYFRRSSSSNGSMMHDKETSTYSRSYSSFTRSHRDRDWEKDTLDYRDKEKSILGDHRDRDYSDPLASILTSRVEKDTLRRSQSMISGKRGEGWSRRVAADTNNGNNNHNNGNGLLVGGSIVSSIQKAAFERDFPSLGAEEKQGALDIGRVSSPGLSSSVQSLPIGSSAVIGGDGWTSALAEVPVIIGNNSIGPSSVQQATPASSTSGAPNSSTGLNMAETLAQAPSRTRISPQLSVETQRLEELAIKQSRQLIPMTPSMPKTSVRDATCL</sequence>
<evidence type="ECO:0000313" key="2">
    <source>
        <dbReference type="EMBL" id="DAD24428.1"/>
    </source>
</evidence>
<comment type="caution">
    <text evidence="2">The sequence shown here is derived from an EMBL/GenBank/DDBJ whole genome shotgun (WGS) entry which is preliminary data.</text>
</comment>